<evidence type="ECO:0000313" key="1">
    <source>
        <dbReference type="EMBL" id="MBB3858871.1"/>
    </source>
</evidence>
<comment type="caution">
    <text evidence="1">The sequence shown here is derived from an EMBL/GenBank/DDBJ whole genome shotgun (WGS) entry which is preliminary data.</text>
</comment>
<dbReference type="Proteomes" id="UP000562395">
    <property type="component" value="Unassembled WGS sequence"/>
</dbReference>
<accession>A0A7W6EU90</accession>
<gene>
    <name evidence="1" type="ORF">GGQ88_000111</name>
</gene>
<dbReference type="EMBL" id="JACICY010000001">
    <property type="protein sequence ID" value="MBB3858871.1"/>
    <property type="molecule type" value="Genomic_DNA"/>
</dbReference>
<proteinExistence type="predicted"/>
<dbReference type="AlphaFoldDB" id="A0A7W6EU90"/>
<reference evidence="1 2" key="1">
    <citation type="submission" date="2020-08" db="EMBL/GenBank/DDBJ databases">
        <title>Genomic Encyclopedia of Type Strains, Phase IV (KMG-IV): sequencing the most valuable type-strain genomes for metagenomic binning, comparative biology and taxonomic classification.</title>
        <authorList>
            <person name="Goeker M."/>
        </authorList>
    </citation>
    <scope>NUCLEOTIDE SEQUENCE [LARGE SCALE GENOMIC DNA]</scope>
    <source>
        <strain evidence="1 2">DSM 14552</strain>
    </source>
</reference>
<protein>
    <submittedName>
        <fullName evidence="1">Uncharacterized protein</fullName>
    </submittedName>
</protein>
<organism evidence="1 2">
    <name type="scientific">Novosphingobium hassiacum</name>
    <dbReference type="NCBI Taxonomy" id="173676"/>
    <lineage>
        <taxon>Bacteria</taxon>
        <taxon>Pseudomonadati</taxon>
        <taxon>Pseudomonadota</taxon>
        <taxon>Alphaproteobacteria</taxon>
        <taxon>Sphingomonadales</taxon>
        <taxon>Sphingomonadaceae</taxon>
        <taxon>Novosphingobium</taxon>
    </lineage>
</organism>
<sequence length="67" mass="7136">MTIWAIGRVGQRHRCTVETTDPAHVLVQMEPGEVCAPISRGQADSEAGVRLLGSMESEDIIAESGDA</sequence>
<keyword evidence="2" id="KW-1185">Reference proteome</keyword>
<evidence type="ECO:0000313" key="2">
    <source>
        <dbReference type="Proteomes" id="UP000562395"/>
    </source>
</evidence>
<name>A0A7W6EU90_9SPHN</name>